<proteinExistence type="predicted"/>
<evidence type="ECO:0000313" key="5">
    <source>
        <dbReference type="Proteomes" id="UP000433483"/>
    </source>
</evidence>
<sequence>MVAHSTVQLVAAGNIGLSLTTMHPTADAPSCRRVSVSSPVTALMRWSVCLLVVISMTQFILYAAGEIAS</sequence>
<keyword evidence="1" id="KW-0812">Transmembrane</keyword>
<keyword evidence="1" id="KW-0472">Membrane</keyword>
<dbReference type="Proteomes" id="UP000433483">
    <property type="component" value="Unassembled WGS sequence"/>
</dbReference>
<dbReference type="Proteomes" id="UP000476176">
    <property type="component" value="Unassembled WGS sequence"/>
</dbReference>
<accession>A0A6A3HXR4</accession>
<evidence type="ECO:0000313" key="3">
    <source>
        <dbReference type="EMBL" id="KAE9179464.1"/>
    </source>
</evidence>
<dbReference type="EMBL" id="QXGC01003011">
    <property type="protein sequence ID" value="KAE9179464.1"/>
    <property type="molecule type" value="Genomic_DNA"/>
</dbReference>
<protein>
    <submittedName>
        <fullName evidence="2">Uncharacterized protein</fullName>
    </submittedName>
</protein>
<evidence type="ECO:0000313" key="6">
    <source>
        <dbReference type="Proteomes" id="UP000460718"/>
    </source>
</evidence>
<name>A0A6A3HXR4_9STRA</name>
<evidence type="ECO:0000256" key="1">
    <source>
        <dbReference type="SAM" id="Phobius"/>
    </source>
</evidence>
<dbReference type="Proteomes" id="UP000460718">
    <property type="component" value="Unassembled WGS sequence"/>
</dbReference>
<keyword evidence="1" id="KW-1133">Transmembrane helix</keyword>
<gene>
    <name evidence="3" type="ORF">PF004_g25153</name>
    <name evidence="4" type="ORF">PF005_g23233</name>
    <name evidence="2" type="ORF">PF011_g25092</name>
</gene>
<comment type="caution">
    <text evidence="2">The sequence shown here is derived from an EMBL/GenBank/DDBJ whole genome shotgun (WGS) entry which is preliminary data.</text>
</comment>
<evidence type="ECO:0000313" key="2">
    <source>
        <dbReference type="EMBL" id="KAE8973852.1"/>
    </source>
</evidence>
<dbReference type="EMBL" id="QXGB01002186">
    <property type="protein sequence ID" value="KAE9180546.1"/>
    <property type="molecule type" value="Genomic_DNA"/>
</dbReference>
<keyword evidence="5" id="KW-1185">Reference proteome</keyword>
<reference evidence="6 7" key="1">
    <citation type="submission" date="2018-09" db="EMBL/GenBank/DDBJ databases">
        <title>Genomic investigation of the strawberry pathogen Phytophthora fragariae indicates pathogenicity is determined by transcriptional variation in three key races.</title>
        <authorList>
            <person name="Adams T.M."/>
            <person name="Armitage A.D."/>
            <person name="Sobczyk M.K."/>
            <person name="Bates H.J."/>
            <person name="Dunwell J.M."/>
            <person name="Nellist C.F."/>
            <person name="Harrison R.J."/>
        </authorList>
    </citation>
    <scope>NUCLEOTIDE SEQUENCE [LARGE SCALE GENOMIC DNA]</scope>
    <source>
        <strain evidence="3 7">BC-23</strain>
        <strain evidence="4 5">NOV-27</strain>
        <strain evidence="2 6">SCRP245</strain>
    </source>
</reference>
<dbReference type="EMBL" id="QXFW01002988">
    <property type="protein sequence ID" value="KAE8973852.1"/>
    <property type="molecule type" value="Genomic_DNA"/>
</dbReference>
<feature type="transmembrane region" description="Helical" evidence="1">
    <location>
        <begin position="43"/>
        <end position="64"/>
    </location>
</feature>
<evidence type="ECO:0000313" key="7">
    <source>
        <dbReference type="Proteomes" id="UP000476176"/>
    </source>
</evidence>
<evidence type="ECO:0000313" key="4">
    <source>
        <dbReference type="EMBL" id="KAE9180546.1"/>
    </source>
</evidence>
<organism evidence="2 6">
    <name type="scientific">Phytophthora fragariae</name>
    <dbReference type="NCBI Taxonomy" id="53985"/>
    <lineage>
        <taxon>Eukaryota</taxon>
        <taxon>Sar</taxon>
        <taxon>Stramenopiles</taxon>
        <taxon>Oomycota</taxon>
        <taxon>Peronosporomycetes</taxon>
        <taxon>Peronosporales</taxon>
        <taxon>Peronosporaceae</taxon>
        <taxon>Phytophthora</taxon>
    </lineage>
</organism>
<dbReference type="AlphaFoldDB" id="A0A6A3HXR4"/>